<dbReference type="EMBL" id="JAUSZT010000003">
    <property type="protein sequence ID" value="MDQ0996986.1"/>
    <property type="molecule type" value="Genomic_DNA"/>
</dbReference>
<feature type="domain" description="Co-chaperone DjlA N-terminal" evidence="1">
    <location>
        <begin position="61"/>
        <end position="164"/>
    </location>
</feature>
<dbReference type="InterPro" id="IPR029024">
    <property type="entry name" value="TerB-like"/>
</dbReference>
<organism evidence="2 3">
    <name type="scientific">Phyllobacterium ifriqiyense</name>
    <dbReference type="NCBI Taxonomy" id="314238"/>
    <lineage>
        <taxon>Bacteria</taxon>
        <taxon>Pseudomonadati</taxon>
        <taxon>Pseudomonadota</taxon>
        <taxon>Alphaproteobacteria</taxon>
        <taxon>Hyphomicrobiales</taxon>
        <taxon>Phyllobacteriaceae</taxon>
        <taxon>Phyllobacterium</taxon>
    </lineage>
</organism>
<evidence type="ECO:0000313" key="2">
    <source>
        <dbReference type="EMBL" id="MDQ0996986.1"/>
    </source>
</evidence>
<dbReference type="RefSeq" id="WP_115055535.1">
    <property type="nucleotide sequence ID" value="NZ_JAUSZT010000003.1"/>
</dbReference>
<dbReference type="InterPro" id="IPR007791">
    <property type="entry name" value="DjlA_N"/>
</dbReference>
<evidence type="ECO:0000313" key="3">
    <source>
        <dbReference type="Proteomes" id="UP001237780"/>
    </source>
</evidence>
<keyword evidence="3" id="KW-1185">Reference proteome</keyword>
<name>A0ABU0S8K8_9HYPH</name>
<proteinExistence type="predicted"/>
<dbReference type="SUPFAM" id="SSF158682">
    <property type="entry name" value="TerB-like"/>
    <property type="match status" value="1"/>
</dbReference>
<accession>A0ABU0S8K8</accession>
<comment type="caution">
    <text evidence="2">The sequence shown here is derived from an EMBL/GenBank/DDBJ whole genome shotgun (WGS) entry which is preliminary data.</text>
</comment>
<protein>
    <submittedName>
        <fullName evidence="2">Tellurite resistance protein B-like protein</fullName>
    </submittedName>
</protein>
<dbReference type="Proteomes" id="UP001237780">
    <property type="component" value="Unassembled WGS sequence"/>
</dbReference>
<sequence length="171" mass="19524">MHILIAIIGLAAVVLFWTLRAHSTVKAVRDLDRDTKGLQRKAKFSFQNLIGSPYSRIKDPRLAAAILMIQLVRTGAPVTADEKMKILELISETLQIEDPDALFRKAWTYTKQRGFFSPMADEMAPMLRERLTRRERLQLIDMLQQTASAYGEPSELQVGMIARLKRQLVQD</sequence>
<dbReference type="Pfam" id="PF05099">
    <property type="entry name" value="TerB"/>
    <property type="match status" value="1"/>
</dbReference>
<evidence type="ECO:0000259" key="1">
    <source>
        <dbReference type="Pfam" id="PF05099"/>
    </source>
</evidence>
<gene>
    <name evidence="2" type="ORF">QFZ34_002168</name>
</gene>
<reference evidence="2 3" key="1">
    <citation type="submission" date="2023-07" db="EMBL/GenBank/DDBJ databases">
        <title>Comparative genomics of wheat-associated soil bacteria to identify genetic determinants of phenazine resistance.</title>
        <authorList>
            <person name="Mouncey N."/>
        </authorList>
    </citation>
    <scope>NUCLEOTIDE SEQUENCE [LARGE SCALE GENOMIC DNA]</scope>
    <source>
        <strain evidence="2 3">W4I11</strain>
    </source>
</reference>